<dbReference type="STRING" id="1830138.SAMN05443507_10496"/>
<dbReference type="Proteomes" id="UP000184016">
    <property type="component" value="Unassembled WGS sequence"/>
</dbReference>
<reference evidence="3" key="1">
    <citation type="submission" date="2016-11" db="EMBL/GenBank/DDBJ databases">
        <authorList>
            <person name="Varghese N."/>
            <person name="Submissions S."/>
        </authorList>
    </citation>
    <scope>NUCLEOTIDE SEQUENCE [LARGE SCALE GENOMIC DNA]</scope>
    <source>
        <strain evidence="3">USBA-503</strain>
    </source>
</reference>
<organism evidence="2 3">
    <name type="scientific">Alicyclobacillus tolerans</name>
    <dbReference type="NCBI Taxonomy" id="90970"/>
    <lineage>
        <taxon>Bacteria</taxon>
        <taxon>Bacillati</taxon>
        <taxon>Bacillota</taxon>
        <taxon>Bacilli</taxon>
        <taxon>Bacillales</taxon>
        <taxon>Alicyclobacillaceae</taxon>
        <taxon>Alicyclobacillus</taxon>
    </lineage>
</organism>
<feature type="transmembrane region" description="Helical" evidence="1">
    <location>
        <begin position="12"/>
        <end position="35"/>
    </location>
</feature>
<dbReference type="EMBL" id="FRAF01000004">
    <property type="protein sequence ID" value="SHJ84010.1"/>
    <property type="molecule type" value="Genomic_DNA"/>
</dbReference>
<keyword evidence="1" id="KW-0472">Membrane</keyword>
<keyword evidence="1" id="KW-1133">Transmembrane helix</keyword>
<proteinExistence type="predicted"/>
<keyword evidence="3" id="KW-1185">Reference proteome</keyword>
<sequence length="37" mass="4019">MTNSSYQILFAFAYFGWIAAVCGVAAGAFLLILGFKR</sequence>
<dbReference type="AlphaFoldDB" id="A0A1M6MKV6"/>
<name>A0A1M6MKV6_9BACL</name>
<evidence type="ECO:0000256" key="1">
    <source>
        <dbReference type="SAM" id="Phobius"/>
    </source>
</evidence>
<evidence type="ECO:0000313" key="2">
    <source>
        <dbReference type="EMBL" id="SHJ84010.1"/>
    </source>
</evidence>
<keyword evidence="1" id="KW-0812">Transmembrane</keyword>
<gene>
    <name evidence="2" type="ORF">SAMN05443507_10496</name>
</gene>
<protein>
    <submittedName>
        <fullName evidence="2">Uncharacterized protein</fullName>
    </submittedName>
</protein>
<accession>A0A1M6MKV6</accession>
<evidence type="ECO:0000313" key="3">
    <source>
        <dbReference type="Proteomes" id="UP000184016"/>
    </source>
</evidence>